<proteinExistence type="predicted"/>
<comment type="caution">
    <text evidence="1">The sequence shown here is derived from an EMBL/GenBank/DDBJ whole genome shotgun (WGS) entry which is preliminary data.</text>
</comment>
<name>A0AAV0X6R1_9HEMI</name>
<sequence>MAEKIGAEIKIPRITSEQKNRINYETDSAEHYYRLSIFIPYLDSLISSLSQRFSSINTIAFSISLLHPTNIEKYTINDFKEKIKLIKSKI</sequence>
<dbReference type="Proteomes" id="UP001160148">
    <property type="component" value="Unassembled WGS sequence"/>
</dbReference>
<evidence type="ECO:0000313" key="2">
    <source>
        <dbReference type="Proteomes" id="UP001160148"/>
    </source>
</evidence>
<dbReference type="AlphaFoldDB" id="A0AAV0X6R1"/>
<dbReference type="EMBL" id="CARXXK010000003">
    <property type="protein sequence ID" value="CAI6363381.1"/>
    <property type="molecule type" value="Genomic_DNA"/>
</dbReference>
<organism evidence="1 2">
    <name type="scientific">Macrosiphum euphorbiae</name>
    <name type="common">potato aphid</name>
    <dbReference type="NCBI Taxonomy" id="13131"/>
    <lineage>
        <taxon>Eukaryota</taxon>
        <taxon>Metazoa</taxon>
        <taxon>Ecdysozoa</taxon>
        <taxon>Arthropoda</taxon>
        <taxon>Hexapoda</taxon>
        <taxon>Insecta</taxon>
        <taxon>Pterygota</taxon>
        <taxon>Neoptera</taxon>
        <taxon>Paraneoptera</taxon>
        <taxon>Hemiptera</taxon>
        <taxon>Sternorrhyncha</taxon>
        <taxon>Aphidomorpha</taxon>
        <taxon>Aphidoidea</taxon>
        <taxon>Aphididae</taxon>
        <taxon>Macrosiphini</taxon>
        <taxon>Macrosiphum</taxon>
    </lineage>
</organism>
<reference evidence="1 2" key="1">
    <citation type="submission" date="2023-01" db="EMBL/GenBank/DDBJ databases">
        <authorList>
            <person name="Whitehead M."/>
        </authorList>
    </citation>
    <scope>NUCLEOTIDE SEQUENCE [LARGE SCALE GENOMIC DNA]</scope>
</reference>
<keyword evidence="2" id="KW-1185">Reference proteome</keyword>
<protein>
    <submittedName>
        <fullName evidence="1">Uncharacterized protein</fullName>
    </submittedName>
</protein>
<evidence type="ECO:0000313" key="1">
    <source>
        <dbReference type="EMBL" id="CAI6363381.1"/>
    </source>
</evidence>
<gene>
    <name evidence="1" type="ORF">MEUPH1_LOCUS18337</name>
</gene>
<accession>A0AAV0X6R1</accession>